<sequence length="101" mass="11137">MLYELLSLVTLFVSTCILSSHASLPPLEQPYNTLTYLLATRPQSLAIPVSTSAALPLTLTRCISPLQLSPQRVGCRYGVGMARYYRRSSRLRHTSLVAGKV</sequence>
<organism evidence="2 3">
    <name type="scientific">Dactylonectria estremocensis</name>
    <dbReference type="NCBI Taxonomy" id="1079267"/>
    <lineage>
        <taxon>Eukaryota</taxon>
        <taxon>Fungi</taxon>
        <taxon>Dikarya</taxon>
        <taxon>Ascomycota</taxon>
        <taxon>Pezizomycotina</taxon>
        <taxon>Sordariomycetes</taxon>
        <taxon>Hypocreomycetidae</taxon>
        <taxon>Hypocreales</taxon>
        <taxon>Nectriaceae</taxon>
        <taxon>Dactylonectria</taxon>
    </lineage>
</organism>
<keyword evidence="1" id="KW-0732">Signal</keyword>
<dbReference type="Proteomes" id="UP000717696">
    <property type="component" value="Unassembled WGS sequence"/>
</dbReference>
<evidence type="ECO:0008006" key="4">
    <source>
        <dbReference type="Google" id="ProtNLM"/>
    </source>
</evidence>
<feature type="signal peptide" evidence="1">
    <location>
        <begin position="1"/>
        <end position="22"/>
    </location>
</feature>
<evidence type="ECO:0000313" key="3">
    <source>
        <dbReference type="Proteomes" id="UP000717696"/>
    </source>
</evidence>
<dbReference type="EMBL" id="JAGMUU010000018">
    <property type="protein sequence ID" value="KAH7133220.1"/>
    <property type="molecule type" value="Genomic_DNA"/>
</dbReference>
<accession>A0A9P9IW61</accession>
<keyword evidence="3" id="KW-1185">Reference proteome</keyword>
<evidence type="ECO:0000313" key="2">
    <source>
        <dbReference type="EMBL" id="KAH7133220.1"/>
    </source>
</evidence>
<comment type="caution">
    <text evidence="2">The sequence shown here is derived from an EMBL/GenBank/DDBJ whole genome shotgun (WGS) entry which is preliminary data.</text>
</comment>
<name>A0A9P9IW61_9HYPO</name>
<gene>
    <name evidence="2" type="ORF">B0J13DRAFT_96108</name>
</gene>
<protein>
    <recommendedName>
        <fullName evidence="4">Secreted protein</fullName>
    </recommendedName>
</protein>
<proteinExistence type="predicted"/>
<dbReference type="AlphaFoldDB" id="A0A9P9IW61"/>
<reference evidence="2" key="1">
    <citation type="journal article" date="2021" name="Nat. Commun.">
        <title>Genetic determinants of endophytism in the Arabidopsis root mycobiome.</title>
        <authorList>
            <person name="Mesny F."/>
            <person name="Miyauchi S."/>
            <person name="Thiergart T."/>
            <person name="Pickel B."/>
            <person name="Atanasova L."/>
            <person name="Karlsson M."/>
            <person name="Huettel B."/>
            <person name="Barry K.W."/>
            <person name="Haridas S."/>
            <person name="Chen C."/>
            <person name="Bauer D."/>
            <person name="Andreopoulos W."/>
            <person name="Pangilinan J."/>
            <person name="LaButti K."/>
            <person name="Riley R."/>
            <person name="Lipzen A."/>
            <person name="Clum A."/>
            <person name="Drula E."/>
            <person name="Henrissat B."/>
            <person name="Kohler A."/>
            <person name="Grigoriev I.V."/>
            <person name="Martin F.M."/>
            <person name="Hacquard S."/>
        </authorList>
    </citation>
    <scope>NUCLEOTIDE SEQUENCE</scope>
    <source>
        <strain evidence="2">MPI-CAGE-AT-0021</strain>
    </source>
</reference>
<feature type="chain" id="PRO_5040457920" description="Secreted protein" evidence="1">
    <location>
        <begin position="23"/>
        <end position="101"/>
    </location>
</feature>
<evidence type="ECO:0000256" key="1">
    <source>
        <dbReference type="SAM" id="SignalP"/>
    </source>
</evidence>